<organism evidence="1 2">
    <name type="scientific">Megalurothrips usitatus</name>
    <name type="common">bean blossom thrips</name>
    <dbReference type="NCBI Taxonomy" id="439358"/>
    <lineage>
        <taxon>Eukaryota</taxon>
        <taxon>Metazoa</taxon>
        <taxon>Ecdysozoa</taxon>
        <taxon>Arthropoda</taxon>
        <taxon>Hexapoda</taxon>
        <taxon>Insecta</taxon>
        <taxon>Pterygota</taxon>
        <taxon>Neoptera</taxon>
        <taxon>Paraneoptera</taxon>
        <taxon>Thysanoptera</taxon>
        <taxon>Terebrantia</taxon>
        <taxon>Thripoidea</taxon>
        <taxon>Thripidae</taxon>
        <taxon>Megalurothrips</taxon>
    </lineage>
</organism>
<dbReference type="Proteomes" id="UP001075354">
    <property type="component" value="Chromosome 16"/>
</dbReference>
<dbReference type="EMBL" id="JAPTSV010000016">
    <property type="protein sequence ID" value="KAJ1519807.1"/>
    <property type="molecule type" value="Genomic_DNA"/>
</dbReference>
<dbReference type="AlphaFoldDB" id="A0AAV7X5J4"/>
<accession>A0AAV7X5J4</accession>
<reference evidence="1" key="1">
    <citation type="submission" date="2022-12" db="EMBL/GenBank/DDBJ databases">
        <title>Chromosome-level genome assembly of the bean flower thrips Megalurothrips usitatus.</title>
        <authorList>
            <person name="Ma L."/>
            <person name="Liu Q."/>
            <person name="Li H."/>
            <person name="Cai W."/>
        </authorList>
    </citation>
    <scope>NUCLEOTIDE SEQUENCE</scope>
    <source>
        <strain evidence="1">Cailab_2022a</strain>
    </source>
</reference>
<evidence type="ECO:0000313" key="1">
    <source>
        <dbReference type="EMBL" id="KAJ1519807.1"/>
    </source>
</evidence>
<evidence type="ECO:0000313" key="2">
    <source>
        <dbReference type="Proteomes" id="UP001075354"/>
    </source>
</evidence>
<comment type="caution">
    <text evidence="1">The sequence shown here is derived from an EMBL/GenBank/DDBJ whole genome shotgun (WGS) entry which is preliminary data.</text>
</comment>
<dbReference type="PANTHER" id="PTHR33173">
    <property type="match status" value="1"/>
</dbReference>
<sequence length="381" mass="42927">MSDRDPGQPTDQLLSGLMKDLYDCAIANHGKMSRGWRFPQFLKELSTLLYLLTGKLTYVFLSTNLPIPSLTTVKSHLQSTRIIREGEFRIAELKTYLVSRNEPLKVYLSEDATRSISKVQYHSETNQVVGPVPPLDVNGCPIVGSFPATSSAVIAEYFTRQRSTCVYTIMAQPLGGSPPFCLAFFGTDNRFSSLDVMKRMEWSKEALEADGIEVIGNSSDGDCRCLKVMRVKTLLPNPKSPWKWFQANLNVKHFYFQDFVHLLVKLKSRLLTPSIILPLGPKLLATSGHLAELMAVVQRDQRELTPSFLDNKDKMNFKAADSISKKKVSDLLRSNVIESEGTATYLEMMREIFLALADSSLSPQQRIQMLWGWLFIPPHLA</sequence>
<keyword evidence="2" id="KW-1185">Reference proteome</keyword>
<protein>
    <submittedName>
        <fullName evidence="1">Uncharacterized protein</fullName>
    </submittedName>
</protein>
<dbReference type="PANTHER" id="PTHR33173:SF2">
    <property type="entry name" value="MYND-TYPE DOMAIN-CONTAINING PROTEIN"/>
    <property type="match status" value="1"/>
</dbReference>
<name>A0AAV7X5J4_9NEOP</name>
<gene>
    <name evidence="1" type="ORF">ONE63_005060</name>
</gene>
<proteinExistence type="predicted"/>